<dbReference type="EMBL" id="VVIM01000002">
    <property type="protein sequence ID" value="KAB0803028.1"/>
    <property type="molecule type" value="Genomic_DNA"/>
</dbReference>
<reference evidence="1 2" key="1">
    <citation type="journal article" date="2018" name="Elife">
        <title>Firefly genomes illuminate parallel origins of bioluminescence in beetles.</title>
        <authorList>
            <person name="Fallon T.R."/>
            <person name="Lower S.E."/>
            <person name="Chang C.H."/>
            <person name="Bessho-Uehara M."/>
            <person name="Martin G.J."/>
            <person name="Bewick A.J."/>
            <person name="Behringer M."/>
            <person name="Debat H.J."/>
            <person name="Wong I."/>
            <person name="Day J.C."/>
            <person name="Suvorov A."/>
            <person name="Silva C.J."/>
            <person name="Stanger-Hall K.F."/>
            <person name="Hall D.W."/>
            <person name="Schmitz R.J."/>
            <person name="Nelson D.R."/>
            <person name="Lewis S.M."/>
            <person name="Shigenobu S."/>
            <person name="Bybee S.M."/>
            <person name="Larracuente A.M."/>
            <person name="Oba Y."/>
            <person name="Weng J.K."/>
        </authorList>
    </citation>
    <scope>NUCLEOTIDE SEQUENCE [LARGE SCALE GENOMIC DNA]</scope>
    <source>
        <strain evidence="1">1611_PpyrPB1</strain>
        <tissue evidence="1">Whole body</tissue>
    </source>
</reference>
<comment type="caution">
    <text evidence="1">The sequence shown here is derived from an EMBL/GenBank/DDBJ whole genome shotgun (WGS) entry which is preliminary data.</text>
</comment>
<name>A0A5N4B0I7_PHOPY</name>
<evidence type="ECO:0000313" key="1">
    <source>
        <dbReference type="EMBL" id="KAB0803028.1"/>
    </source>
</evidence>
<dbReference type="AlphaFoldDB" id="A0A5N4B0I7"/>
<proteinExistence type="predicted"/>
<sequence>MLTGIPDEYGATGLVHSTGWMTSDNFLRVLEHFVAHVRCSKERQVILIMDITNPIYLFLQLITANKMVLQF</sequence>
<protein>
    <submittedName>
        <fullName evidence="1">Uncharacterized protein</fullName>
    </submittedName>
</protein>
<gene>
    <name evidence="1" type="ORF">PPYR_05214</name>
</gene>
<dbReference type="InParanoid" id="A0A5N4B0I7"/>
<organism evidence="1 2">
    <name type="scientific">Photinus pyralis</name>
    <name type="common">Common eastern firefly</name>
    <name type="synonym">Lampyris pyralis</name>
    <dbReference type="NCBI Taxonomy" id="7054"/>
    <lineage>
        <taxon>Eukaryota</taxon>
        <taxon>Metazoa</taxon>
        <taxon>Ecdysozoa</taxon>
        <taxon>Arthropoda</taxon>
        <taxon>Hexapoda</taxon>
        <taxon>Insecta</taxon>
        <taxon>Pterygota</taxon>
        <taxon>Neoptera</taxon>
        <taxon>Endopterygota</taxon>
        <taxon>Coleoptera</taxon>
        <taxon>Polyphaga</taxon>
        <taxon>Elateriformia</taxon>
        <taxon>Elateroidea</taxon>
        <taxon>Lampyridae</taxon>
        <taxon>Lampyrinae</taxon>
        <taxon>Photinus</taxon>
    </lineage>
</organism>
<keyword evidence="2" id="KW-1185">Reference proteome</keyword>
<dbReference type="Proteomes" id="UP000327044">
    <property type="component" value="Unassembled WGS sequence"/>
</dbReference>
<accession>A0A5N4B0I7</accession>
<evidence type="ECO:0000313" key="2">
    <source>
        <dbReference type="Proteomes" id="UP000327044"/>
    </source>
</evidence>